<comment type="similarity">
    <text evidence="2 15">Belongs to the phenylalanyl-tRNA synthetase beta subunit family. Type 1 subfamily.</text>
</comment>
<feature type="binding site" evidence="15">
    <location>
        <position position="472"/>
    </location>
    <ligand>
        <name>Mg(2+)</name>
        <dbReference type="ChEBI" id="CHEBI:18420"/>
        <note>shared with alpha subunit</note>
    </ligand>
</feature>
<dbReference type="PANTHER" id="PTHR10947">
    <property type="entry name" value="PHENYLALANYL-TRNA SYNTHETASE BETA CHAIN AND LEUCINE-RICH REPEAT-CONTAINING PROTEIN 47"/>
    <property type="match status" value="1"/>
</dbReference>
<feature type="domain" description="FDX-ACB" evidence="18">
    <location>
        <begin position="711"/>
        <end position="804"/>
    </location>
</feature>
<evidence type="ECO:0000256" key="16">
    <source>
        <dbReference type="PROSITE-ProRule" id="PRU00209"/>
    </source>
</evidence>
<dbReference type="InterPro" id="IPR036690">
    <property type="entry name" value="Fdx_antiC-bd_sf"/>
</dbReference>
<dbReference type="InterPro" id="IPR005147">
    <property type="entry name" value="tRNA_synthase_B5-dom"/>
</dbReference>
<gene>
    <name evidence="15 20" type="primary">pheT</name>
    <name evidence="20" type="ORF">RT717_27635</name>
</gene>
<evidence type="ECO:0000256" key="7">
    <source>
        <dbReference type="ARBA" id="ARBA00022723"/>
    </source>
</evidence>
<evidence type="ECO:0000256" key="11">
    <source>
        <dbReference type="ARBA" id="ARBA00022884"/>
    </source>
</evidence>
<dbReference type="SMART" id="SM00896">
    <property type="entry name" value="FDX-ACB"/>
    <property type="match status" value="1"/>
</dbReference>
<feature type="domain" description="TRNA-binding" evidence="17">
    <location>
        <begin position="42"/>
        <end position="155"/>
    </location>
</feature>
<dbReference type="EMBL" id="CP136051">
    <property type="protein sequence ID" value="WOK06844.1"/>
    <property type="molecule type" value="Genomic_DNA"/>
</dbReference>
<name>A0ABZ0IPD1_9BACT</name>
<dbReference type="Gene3D" id="2.40.50.140">
    <property type="entry name" value="Nucleic acid-binding proteins"/>
    <property type="match status" value="1"/>
</dbReference>
<keyword evidence="7 15" id="KW-0479">Metal-binding</keyword>
<dbReference type="Gene3D" id="3.30.70.380">
    <property type="entry name" value="Ferrodoxin-fold anticodon-binding domain"/>
    <property type="match status" value="1"/>
</dbReference>
<dbReference type="GO" id="GO:0004826">
    <property type="term" value="F:phenylalanine-tRNA ligase activity"/>
    <property type="evidence" value="ECO:0007669"/>
    <property type="project" value="UniProtKB-EC"/>
</dbReference>
<dbReference type="Pfam" id="PF17759">
    <property type="entry name" value="tRNA_synthFbeta"/>
    <property type="match status" value="1"/>
</dbReference>
<evidence type="ECO:0000256" key="3">
    <source>
        <dbReference type="ARBA" id="ARBA00011209"/>
    </source>
</evidence>
<dbReference type="InterPro" id="IPR033714">
    <property type="entry name" value="tRNA_bind_bactPheRS"/>
</dbReference>
<evidence type="ECO:0000256" key="6">
    <source>
        <dbReference type="ARBA" id="ARBA00022598"/>
    </source>
</evidence>
<evidence type="ECO:0000256" key="2">
    <source>
        <dbReference type="ARBA" id="ARBA00008653"/>
    </source>
</evidence>
<dbReference type="Gene3D" id="3.30.56.10">
    <property type="match status" value="2"/>
</dbReference>
<dbReference type="Pfam" id="PF03484">
    <property type="entry name" value="B5"/>
    <property type="match status" value="1"/>
</dbReference>
<evidence type="ECO:0000256" key="12">
    <source>
        <dbReference type="ARBA" id="ARBA00022917"/>
    </source>
</evidence>
<feature type="binding site" evidence="15">
    <location>
        <position position="463"/>
    </location>
    <ligand>
        <name>Mg(2+)</name>
        <dbReference type="ChEBI" id="CHEBI:18420"/>
        <note>shared with alpha subunit</note>
    </ligand>
</feature>
<evidence type="ECO:0000256" key="13">
    <source>
        <dbReference type="ARBA" id="ARBA00023146"/>
    </source>
</evidence>
<evidence type="ECO:0000256" key="9">
    <source>
        <dbReference type="ARBA" id="ARBA00022840"/>
    </source>
</evidence>
<dbReference type="InterPro" id="IPR045060">
    <property type="entry name" value="Phe-tRNA-ligase_IIc_bsu"/>
</dbReference>
<evidence type="ECO:0000259" key="18">
    <source>
        <dbReference type="PROSITE" id="PS51447"/>
    </source>
</evidence>
<dbReference type="InterPro" id="IPR005146">
    <property type="entry name" value="B3/B4_tRNA-bd"/>
</dbReference>
<dbReference type="SUPFAM" id="SSF50249">
    <property type="entry name" value="Nucleic acid-binding proteins"/>
    <property type="match status" value="1"/>
</dbReference>
<evidence type="ECO:0000256" key="5">
    <source>
        <dbReference type="ARBA" id="ARBA00022555"/>
    </source>
</evidence>
<keyword evidence="8 15" id="KW-0547">Nucleotide-binding</keyword>
<dbReference type="SUPFAM" id="SSF46955">
    <property type="entry name" value="Putative DNA-binding domain"/>
    <property type="match status" value="1"/>
</dbReference>
<keyword evidence="9 15" id="KW-0067">ATP-binding</keyword>
<dbReference type="SUPFAM" id="SSF56037">
    <property type="entry name" value="PheT/TilS domain"/>
    <property type="match status" value="1"/>
</dbReference>
<keyword evidence="4 15" id="KW-0963">Cytoplasm</keyword>
<dbReference type="PROSITE" id="PS51483">
    <property type="entry name" value="B5"/>
    <property type="match status" value="1"/>
</dbReference>
<dbReference type="CDD" id="cd02796">
    <property type="entry name" value="tRNA_bind_bactPheRS"/>
    <property type="match status" value="1"/>
</dbReference>
<organism evidence="20 21">
    <name type="scientific">Imperialibacter roseus</name>
    <dbReference type="NCBI Taxonomy" id="1324217"/>
    <lineage>
        <taxon>Bacteria</taxon>
        <taxon>Pseudomonadati</taxon>
        <taxon>Bacteroidota</taxon>
        <taxon>Cytophagia</taxon>
        <taxon>Cytophagales</taxon>
        <taxon>Flammeovirgaceae</taxon>
        <taxon>Imperialibacter</taxon>
    </lineage>
</organism>
<dbReference type="Pfam" id="PF01588">
    <property type="entry name" value="tRNA_bind"/>
    <property type="match status" value="1"/>
</dbReference>
<evidence type="ECO:0000256" key="8">
    <source>
        <dbReference type="ARBA" id="ARBA00022741"/>
    </source>
</evidence>
<reference evidence="20 21" key="1">
    <citation type="journal article" date="2023" name="Microbiol. Resour. Announc.">
        <title>Complete Genome Sequence of Imperialibacter roseus strain P4T.</title>
        <authorList>
            <person name="Tizabi D.R."/>
            <person name="Bachvaroff T."/>
            <person name="Hill R.T."/>
        </authorList>
    </citation>
    <scope>NUCLEOTIDE SEQUENCE [LARGE SCALE GENOMIC DNA]</scope>
    <source>
        <strain evidence="20 21">P4T</strain>
    </source>
</reference>
<dbReference type="NCBIfam" id="NF045760">
    <property type="entry name" value="YtpR"/>
    <property type="match status" value="1"/>
</dbReference>
<evidence type="ECO:0000256" key="1">
    <source>
        <dbReference type="ARBA" id="ARBA00004496"/>
    </source>
</evidence>
<dbReference type="InterPro" id="IPR041616">
    <property type="entry name" value="PheRS_beta_core"/>
</dbReference>
<dbReference type="InterPro" id="IPR012340">
    <property type="entry name" value="NA-bd_OB-fold"/>
</dbReference>
<evidence type="ECO:0000256" key="14">
    <source>
        <dbReference type="ARBA" id="ARBA00049255"/>
    </source>
</evidence>
<comment type="subunit">
    <text evidence="3 15">Tetramer of two alpha and two beta subunits.</text>
</comment>
<dbReference type="PROSITE" id="PS51447">
    <property type="entry name" value="FDX_ACB"/>
    <property type="match status" value="1"/>
</dbReference>
<evidence type="ECO:0000313" key="20">
    <source>
        <dbReference type="EMBL" id="WOK06844.1"/>
    </source>
</evidence>
<dbReference type="HAMAP" id="MF_00283">
    <property type="entry name" value="Phe_tRNA_synth_beta1"/>
    <property type="match status" value="1"/>
</dbReference>
<dbReference type="CDD" id="cd00769">
    <property type="entry name" value="PheRS_beta_core"/>
    <property type="match status" value="1"/>
</dbReference>
<dbReference type="PROSITE" id="PS50886">
    <property type="entry name" value="TRBD"/>
    <property type="match status" value="1"/>
</dbReference>
<evidence type="ECO:0000259" key="19">
    <source>
        <dbReference type="PROSITE" id="PS51483"/>
    </source>
</evidence>
<dbReference type="InterPro" id="IPR045864">
    <property type="entry name" value="aa-tRNA-synth_II/BPL/LPL"/>
</dbReference>
<comment type="subcellular location">
    <subcellularLocation>
        <location evidence="1 15">Cytoplasm</location>
    </subcellularLocation>
</comment>
<keyword evidence="21" id="KW-1185">Reference proteome</keyword>
<dbReference type="NCBIfam" id="TIGR00472">
    <property type="entry name" value="pheT_bact"/>
    <property type="match status" value="1"/>
</dbReference>
<dbReference type="InterPro" id="IPR005121">
    <property type="entry name" value="Fdx_antiC-bd"/>
</dbReference>
<dbReference type="InterPro" id="IPR009061">
    <property type="entry name" value="DNA-bd_dom_put_sf"/>
</dbReference>
<keyword evidence="13 15" id="KW-0030">Aminoacyl-tRNA synthetase</keyword>
<feature type="domain" description="B5" evidence="19">
    <location>
        <begin position="409"/>
        <end position="485"/>
    </location>
</feature>
<keyword evidence="11 16" id="KW-0694">RNA-binding</keyword>
<dbReference type="PANTHER" id="PTHR10947:SF0">
    <property type="entry name" value="PHENYLALANINE--TRNA LIGASE BETA SUBUNIT"/>
    <property type="match status" value="1"/>
</dbReference>
<comment type="catalytic activity">
    <reaction evidence="14 15">
        <text>tRNA(Phe) + L-phenylalanine + ATP = L-phenylalanyl-tRNA(Phe) + AMP + diphosphate + H(+)</text>
        <dbReference type="Rhea" id="RHEA:19413"/>
        <dbReference type="Rhea" id="RHEA-COMP:9668"/>
        <dbReference type="Rhea" id="RHEA-COMP:9699"/>
        <dbReference type="ChEBI" id="CHEBI:15378"/>
        <dbReference type="ChEBI" id="CHEBI:30616"/>
        <dbReference type="ChEBI" id="CHEBI:33019"/>
        <dbReference type="ChEBI" id="CHEBI:58095"/>
        <dbReference type="ChEBI" id="CHEBI:78442"/>
        <dbReference type="ChEBI" id="CHEBI:78531"/>
        <dbReference type="ChEBI" id="CHEBI:456215"/>
        <dbReference type="EC" id="6.1.1.20"/>
    </reaction>
</comment>
<keyword evidence="5 16" id="KW-0820">tRNA-binding</keyword>
<dbReference type="Pfam" id="PF03147">
    <property type="entry name" value="FDX-ACB"/>
    <property type="match status" value="1"/>
</dbReference>
<dbReference type="SUPFAM" id="SSF54991">
    <property type="entry name" value="Anticodon-binding domain of PheRS"/>
    <property type="match status" value="1"/>
</dbReference>
<dbReference type="Gene3D" id="3.30.930.10">
    <property type="entry name" value="Bira Bifunctional Protein, Domain 2"/>
    <property type="match status" value="1"/>
</dbReference>
<feature type="binding site" evidence="15">
    <location>
        <position position="469"/>
    </location>
    <ligand>
        <name>Mg(2+)</name>
        <dbReference type="ChEBI" id="CHEBI:18420"/>
        <note>shared with alpha subunit</note>
    </ligand>
</feature>
<proteinExistence type="inferred from homology"/>
<evidence type="ECO:0000259" key="17">
    <source>
        <dbReference type="PROSITE" id="PS50886"/>
    </source>
</evidence>
<protein>
    <recommendedName>
        <fullName evidence="15">Phenylalanine--tRNA ligase beta subunit</fullName>
        <ecNumber evidence="15">6.1.1.20</ecNumber>
    </recommendedName>
    <alternativeName>
        <fullName evidence="15">Phenylalanyl-tRNA synthetase beta subunit</fullName>
        <shortName evidence="15">PheRS</shortName>
    </alternativeName>
</protein>
<dbReference type="SMART" id="SM00874">
    <property type="entry name" value="B5"/>
    <property type="match status" value="1"/>
</dbReference>
<feature type="binding site" evidence="15">
    <location>
        <position position="473"/>
    </location>
    <ligand>
        <name>Mg(2+)</name>
        <dbReference type="ChEBI" id="CHEBI:18420"/>
        <note>shared with alpha subunit</note>
    </ligand>
</feature>
<keyword evidence="6 15" id="KW-0436">Ligase</keyword>
<dbReference type="SMART" id="SM00873">
    <property type="entry name" value="B3_4"/>
    <property type="match status" value="1"/>
</dbReference>
<dbReference type="Proteomes" id="UP001302349">
    <property type="component" value="Chromosome"/>
</dbReference>
<evidence type="ECO:0000313" key="21">
    <source>
        <dbReference type="Proteomes" id="UP001302349"/>
    </source>
</evidence>
<dbReference type="EC" id="6.1.1.20" evidence="15"/>
<accession>A0ABZ0IPD1</accession>
<evidence type="ECO:0000256" key="15">
    <source>
        <dbReference type="HAMAP-Rule" id="MF_00283"/>
    </source>
</evidence>
<comment type="cofactor">
    <cofactor evidence="15">
        <name>Mg(2+)</name>
        <dbReference type="ChEBI" id="CHEBI:18420"/>
    </cofactor>
    <text evidence="15">Binds 2 magnesium ions per tetramer.</text>
</comment>
<evidence type="ECO:0000256" key="4">
    <source>
        <dbReference type="ARBA" id="ARBA00022490"/>
    </source>
</evidence>
<dbReference type="SUPFAM" id="SSF55681">
    <property type="entry name" value="Class II aaRS and biotin synthetases"/>
    <property type="match status" value="1"/>
</dbReference>
<dbReference type="Pfam" id="PF03483">
    <property type="entry name" value="B3_4"/>
    <property type="match status" value="1"/>
</dbReference>
<keyword evidence="10 15" id="KW-0460">Magnesium</keyword>
<dbReference type="Gene3D" id="3.50.40.10">
    <property type="entry name" value="Phenylalanyl-trna Synthetase, Chain B, domain 3"/>
    <property type="match status" value="1"/>
</dbReference>
<dbReference type="InterPro" id="IPR004532">
    <property type="entry name" value="Phe-tRNA-ligase_IIc_bsu_bact"/>
</dbReference>
<dbReference type="InterPro" id="IPR020825">
    <property type="entry name" value="Phe-tRNA_synthase-like_B3/B4"/>
</dbReference>
<dbReference type="RefSeq" id="WP_317489543.1">
    <property type="nucleotide sequence ID" value="NZ_CP136051.1"/>
</dbReference>
<evidence type="ECO:0000256" key="10">
    <source>
        <dbReference type="ARBA" id="ARBA00022842"/>
    </source>
</evidence>
<dbReference type="InterPro" id="IPR002547">
    <property type="entry name" value="tRNA-bd_dom"/>
</dbReference>
<sequence length="805" mass="88973">MKISYNWLKEYIDLTEKPEEVSKVLTGLGLEVEGLEFHEEIPGSMEGLVLGEVVACEPHPNADKLKLTKVDVGGPELLGIVCGAPNVAKGQRVVVATNGTTIHPKAGEPFQIKRAKIRGEESNGMICAEDEIGLSSDHGGVIVLDTQLPNGTPAADYFKPTTDYVFEIGLTPNRADATSHYGTARDLAAFYGRPLKFPPIDTFKTDDKSLKIDVSVENAEACPRYAGVTLTGLKVGPSPSWLKARLEAIGLTPINNIVDVTNYICHGVGQPLHAFDAAKIKGGKVVVKTLPEGTKFTTLDEKERKLSANDLMICDAEEGMCIAGVFGGTHSGVSDTTTSIFLESAYFSPDYVRRTAILHGLKTDASFRFERGIDPNGAVNALKHAALLIKEVAGGSISSEVVDIYPQPIADFRFKVRFARVNMLMGKDIGREAILKILKNLHIGVEDLTAHDFTAVVPPYRVDVQREIDIVEEVLRVYGIDNIELSATIGAKTLSEFPTVDDNKLQLKISEFLAARSFYEIITNSLTNAEYGAKSGLYEEEQNVVILNKLSEELGVMRQSMLFSGLEVVAYNNNHRQPNLKFFEFGKTYHKKDSGKYREQNRLALFVTGASHEESWRQPTKAIEFYDLSAALQQILNKLNISGYETQPTSDKTFESGLDFSLNGKMFASIGQVNKKVLKLAEVRQPVFYADIDWKQLLKWYKGTIDYAEVPKFPEVRRDLSLVLDKSVSFSQVEKVARQAERRLIKGLNVFSVYEGDKLEAGKKSYAISFTLQDEKETLKDKQIDKTMNALIAAFASQLGAIIRK</sequence>
<keyword evidence="12 15" id="KW-0648">Protein biosynthesis</keyword>